<evidence type="ECO:0000313" key="1">
    <source>
        <dbReference type="EMBL" id="OJJ03438.1"/>
    </source>
</evidence>
<dbReference type="EMBL" id="KV878130">
    <property type="protein sequence ID" value="OJJ03438.1"/>
    <property type="molecule type" value="Genomic_DNA"/>
</dbReference>
<dbReference type="RefSeq" id="XP_040669200.1">
    <property type="nucleotide sequence ID" value="XM_040816202.1"/>
</dbReference>
<keyword evidence="2" id="KW-1185">Reference proteome</keyword>
<organism evidence="1 2">
    <name type="scientific">Aspergillus versicolor CBS 583.65</name>
    <dbReference type="NCBI Taxonomy" id="1036611"/>
    <lineage>
        <taxon>Eukaryota</taxon>
        <taxon>Fungi</taxon>
        <taxon>Dikarya</taxon>
        <taxon>Ascomycota</taxon>
        <taxon>Pezizomycotina</taxon>
        <taxon>Eurotiomycetes</taxon>
        <taxon>Eurotiomycetidae</taxon>
        <taxon>Eurotiales</taxon>
        <taxon>Aspergillaceae</taxon>
        <taxon>Aspergillus</taxon>
        <taxon>Aspergillus subgen. Nidulantes</taxon>
    </lineage>
</organism>
<dbReference type="VEuPathDB" id="FungiDB:ASPVEDRAFT_732834"/>
<dbReference type="Proteomes" id="UP000184073">
    <property type="component" value="Unassembled WGS sequence"/>
</dbReference>
<accession>A0A1L9PPI3</accession>
<dbReference type="GeneID" id="63731713"/>
<proteinExistence type="predicted"/>
<evidence type="ECO:0000313" key="2">
    <source>
        <dbReference type="Proteomes" id="UP000184073"/>
    </source>
</evidence>
<reference evidence="2" key="1">
    <citation type="journal article" date="2017" name="Genome Biol.">
        <title>Comparative genomics reveals high biological diversity and specific adaptations in the industrially and medically important fungal genus Aspergillus.</title>
        <authorList>
            <person name="de Vries R.P."/>
            <person name="Riley R."/>
            <person name="Wiebenga A."/>
            <person name="Aguilar-Osorio G."/>
            <person name="Amillis S."/>
            <person name="Uchima C.A."/>
            <person name="Anderluh G."/>
            <person name="Asadollahi M."/>
            <person name="Askin M."/>
            <person name="Barry K."/>
            <person name="Battaglia E."/>
            <person name="Bayram O."/>
            <person name="Benocci T."/>
            <person name="Braus-Stromeyer S.A."/>
            <person name="Caldana C."/>
            <person name="Canovas D."/>
            <person name="Cerqueira G.C."/>
            <person name="Chen F."/>
            <person name="Chen W."/>
            <person name="Choi C."/>
            <person name="Clum A."/>
            <person name="Dos Santos R.A."/>
            <person name="Damasio A.R."/>
            <person name="Diallinas G."/>
            <person name="Emri T."/>
            <person name="Fekete E."/>
            <person name="Flipphi M."/>
            <person name="Freyberg S."/>
            <person name="Gallo A."/>
            <person name="Gournas C."/>
            <person name="Habgood R."/>
            <person name="Hainaut M."/>
            <person name="Harispe M.L."/>
            <person name="Henrissat B."/>
            <person name="Hilden K.S."/>
            <person name="Hope R."/>
            <person name="Hossain A."/>
            <person name="Karabika E."/>
            <person name="Karaffa L."/>
            <person name="Karanyi Z."/>
            <person name="Krasevec N."/>
            <person name="Kuo A."/>
            <person name="Kusch H."/>
            <person name="LaButti K."/>
            <person name="Lagendijk E.L."/>
            <person name="Lapidus A."/>
            <person name="Levasseur A."/>
            <person name="Lindquist E."/>
            <person name="Lipzen A."/>
            <person name="Logrieco A.F."/>
            <person name="MacCabe A."/>
            <person name="Maekelae M.R."/>
            <person name="Malavazi I."/>
            <person name="Melin P."/>
            <person name="Meyer V."/>
            <person name="Mielnichuk N."/>
            <person name="Miskei M."/>
            <person name="Molnar A.P."/>
            <person name="Mule G."/>
            <person name="Ngan C.Y."/>
            <person name="Orejas M."/>
            <person name="Orosz E."/>
            <person name="Ouedraogo J.P."/>
            <person name="Overkamp K.M."/>
            <person name="Park H.-S."/>
            <person name="Perrone G."/>
            <person name="Piumi F."/>
            <person name="Punt P.J."/>
            <person name="Ram A.F."/>
            <person name="Ramon A."/>
            <person name="Rauscher S."/>
            <person name="Record E."/>
            <person name="Riano-Pachon D.M."/>
            <person name="Robert V."/>
            <person name="Roehrig J."/>
            <person name="Ruller R."/>
            <person name="Salamov A."/>
            <person name="Salih N.S."/>
            <person name="Samson R.A."/>
            <person name="Sandor E."/>
            <person name="Sanguinetti M."/>
            <person name="Schuetze T."/>
            <person name="Sepcic K."/>
            <person name="Shelest E."/>
            <person name="Sherlock G."/>
            <person name="Sophianopoulou V."/>
            <person name="Squina F.M."/>
            <person name="Sun H."/>
            <person name="Susca A."/>
            <person name="Todd R.B."/>
            <person name="Tsang A."/>
            <person name="Unkles S.E."/>
            <person name="van de Wiele N."/>
            <person name="van Rossen-Uffink D."/>
            <person name="Oliveira J.V."/>
            <person name="Vesth T.C."/>
            <person name="Visser J."/>
            <person name="Yu J.-H."/>
            <person name="Zhou M."/>
            <person name="Andersen M.R."/>
            <person name="Archer D.B."/>
            <person name="Baker S.E."/>
            <person name="Benoit I."/>
            <person name="Brakhage A.A."/>
            <person name="Braus G.H."/>
            <person name="Fischer R."/>
            <person name="Frisvad J.C."/>
            <person name="Goldman G.H."/>
            <person name="Houbraken J."/>
            <person name="Oakley B."/>
            <person name="Pocsi I."/>
            <person name="Scazzocchio C."/>
            <person name="Seiboth B."/>
            <person name="vanKuyk P.A."/>
            <person name="Wortman J."/>
            <person name="Dyer P.S."/>
            <person name="Grigoriev I.V."/>
        </authorList>
    </citation>
    <scope>NUCLEOTIDE SEQUENCE [LARGE SCALE GENOMIC DNA]</scope>
    <source>
        <strain evidence="2">CBS 583.65</strain>
    </source>
</reference>
<protein>
    <submittedName>
        <fullName evidence="1">Uncharacterized protein</fullName>
    </submittedName>
</protein>
<name>A0A1L9PPI3_ASPVE</name>
<dbReference type="AlphaFoldDB" id="A0A1L9PPI3"/>
<sequence>MIADPAVFFPATWRTRRIVVAPVRNALTPLTCVAIGAITGALVPREPAMIPVNRTIAFIHSPSAWLMAKEESLARVVSRKPQSI</sequence>
<gene>
    <name evidence="1" type="ORF">ASPVEDRAFT_732834</name>
</gene>